<dbReference type="InterPro" id="IPR036864">
    <property type="entry name" value="Zn2-C6_fun-type_DNA-bd_sf"/>
</dbReference>
<gene>
    <name evidence="9" type="ORF">FE257_006897</name>
</gene>
<dbReference type="SUPFAM" id="SSF57701">
    <property type="entry name" value="Zn2/Cys6 DNA-binding domain"/>
    <property type="match status" value="1"/>
</dbReference>
<evidence type="ECO:0000256" key="7">
    <source>
        <dbReference type="SAM" id="MobiDB-lite"/>
    </source>
</evidence>
<dbReference type="AlphaFoldDB" id="A0AAD4CNX9"/>
<dbReference type="EMBL" id="VCAU01000032">
    <property type="protein sequence ID" value="KAF9889807.1"/>
    <property type="molecule type" value="Genomic_DNA"/>
</dbReference>
<organism evidence="9 10">
    <name type="scientific">Aspergillus nanangensis</name>
    <dbReference type="NCBI Taxonomy" id="2582783"/>
    <lineage>
        <taxon>Eukaryota</taxon>
        <taxon>Fungi</taxon>
        <taxon>Dikarya</taxon>
        <taxon>Ascomycota</taxon>
        <taxon>Pezizomycotina</taxon>
        <taxon>Eurotiomycetes</taxon>
        <taxon>Eurotiomycetidae</taxon>
        <taxon>Eurotiales</taxon>
        <taxon>Aspergillaceae</taxon>
        <taxon>Aspergillus</taxon>
        <taxon>Aspergillus subgen. Circumdati</taxon>
    </lineage>
</organism>
<dbReference type="PANTHER" id="PTHR47660:SF3">
    <property type="entry name" value="FINGER DOMAIN PROTEIN, PUTATIVE (AFU_ORTHOLOGUE AFUA_4G03310)-RELATED"/>
    <property type="match status" value="1"/>
</dbReference>
<evidence type="ECO:0000256" key="3">
    <source>
        <dbReference type="ARBA" id="ARBA00023015"/>
    </source>
</evidence>
<dbReference type="Proteomes" id="UP001194746">
    <property type="component" value="Unassembled WGS sequence"/>
</dbReference>
<dbReference type="GO" id="GO:0009893">
    <property type="term" value="P:positive regulation of metabolic process"/>
    <property type="evidence" value="ECO:0007669"/>
    <property type="project" value="UniProtKB-ARBA"/>
</dbReference>
<dbReference type="CDD" id="cd00067">
    <property type="entry name" value="GAL4"/>
    <property type="match status" value="1"/>
</dbReference>
<feature type="region of interest" description="Disordered" evidence="7">
    <location>
        <begin position="127"/>
        <end position="171"/>
    </location>
</feature>
<evidence type="ECO:0000256" key="2">
    <source>
        <dbReference type="ARBA" id="ARBA00022833"/>
    </source>
</evidence>
<feature type="compositionally biased region" description="Basic and acidic residues" evidence="7">
    <location>
        <begin position="127"/>
        <end position="137"/>
    </location>
</feature>
<keyword evidence="10" id="KW-1185">Reference proteome</keyword>
<dbReference type="PANTHER" id="PTHR47660">
    <property type="entry name" value="TRANSCRIPTION FACTOR WITH C2H2 AND ZN(2)-CYS(6) DNA BINDING DOMAIN (EUROFUNG)-RELATED-RELATED"/>
    <property type="match status" value="1"/>
</dbReference>
<dbReference type="Pfam" id="PF00172">
    <property type="entry name" value="Zn_clus"/>
    <property type="match status" value="1"/>
</dbReference>
<evidence type="ECO:0000313" key="10">
    <source>
        <dbReference type="Proteomes" id="UP001194746"/>
    </source>
</evidence>
<dbReference type="SMART" id="SM00066">
    <property type="entry name" value="GAL4"/>
    <property type="match status" value="1"/>
</dbReference>
<sequence length="751" mass="85055">MGQNLSVVNVPPGSTVGSILNDMYEAIRNSARSNVIGARGHLQGSMSRPAVFITVSTSSDIDDRDTLKRHVAIHGPNAVRSYEAAALKGLKRAVRACERCVKSKQRCDSRQPCQRCHQKDWKCQYPSHDGKDRDHDPNPQLDNDYPTRVQLPDVSSLGEENQESSSALDPMTSGLFDPFPFLSMSDPGAAFYDVMPSFNLNTPCPGFTMDASYNNIDINPTEPSHGINQTSIPNDRVETLPGTGIDSAYLVPFKNPPSPRRPNMDLETDPLHQPSYPTSAQHQVLIASHSQLSDRDDAEIILSENFRHVDSVSHDTYQAMLTFYDENCELLTEAPGTVPPREVVSAFVQLYFEHAHPAVPIIHIPTFNPPPEKWCLMAAVALIGCQHSGVSNRLQSEAFFHSILRKFITKIPVHRLIRHEEVYVAQSVLLYNIYLLFHGTKETLYELQYQRNIIITLCRPFLVGHGSAFNHSSPPDLSTEENEWSSWVETESWRRTIYFAWLGECFQWTFHGLPPILSFWELGLRLPCDEDIWKIADPDHWRRDHQTRREQPSLPELVQSPDIAATTKSLNDIGRVIAMTSLYTIETILSPRGLQFHHNPNAVSDFLNSQFKNTHQPSHPPSSSLTDSYQYTINHLLSILRFIPLGTLYASYGWRATKQASHHAENQLQAKMHNRKTARRLLLHAARLFARIRDQHVRSPYDPFCILIASLFICAYLRHVPLSPPCLPSPCEKSDILLRIDQPLDMEMQDA</sequence>
<evidence type="ECO:0000256" key="4">
    <source>
        <dbReference type="ARBA" id="ARBA00023125"/>
    </source>
</evidence>
<dbReference type="Gene3D" id="4.10.240.10">
    <property type="entry name" value="Zn(2)-C6 fungal-type DNA-binding domain"/>
    <property type="match status" value="1"/>
</dbReference>
<name>A0AAD4CNX9_ASPNN</name>
<keyword evidence="4" id="KW-0238">DNA-binding</keyword>
<reference evidence="9" key="2">
    <citation type="submission" date="2020-02" db="EMBL/GenBank/DDBJ databases">
        <authorList>
            <person name="Gilchrist C.L.M."/>
            <person name="Chooi Y.-H."/>
        </authorList>
    </citation>
    <scope>NUCLEOTIDE SEQUENCE</scope>
    <source>
        <strain evidence="9">MST-FP2251</strain>
    </source>
</reference>
<protein>
    <recommendedName>
        <fullName evidence="8">Zn(2)-C6 fungal-type domain-containing protein</fullName>
    </recommendedName>
</protein>
<dbReference type="Pfam" id="PF04082">
    <property type="entry name" value="Fungal_trans"/>
    <property type="match status" value="1"/>
</dbReference>
<accession>A0AAD4CNX9</accession>
<proteinExistence type="predicted"/>
<dbReference type="GO" id="GO:0000981">
    <property type="term" value="F:DNA-binding transcription factor activity, RNA polymerase II-specific"/>
    <property type="evidence" value="ECO:0007669"/>
    <property type="project" value="InterPro"/>
</dbReference>
<dbReference type="InterPro" id="IPR007219">
    <property type="entry name" value="XnlR_reg_dom"/>
</dbReference>
<evidence type="ECO:0000313" key="9">
    <source>
        <dbReference type="EMBL" id="KAF9889807.1"/>
    </source>
</evidence>
<keyword evidence="3" id="KW-0805">Transcription regulation</keyword>
<evidence type="ECO:0000256" key="1">
    <source>
        <dbReference type="ARBA" id="ARBA00022723"/>
    </source>
</evidence>
<evidence type="ECO:0000259" key="8">
    <source>
        <dbReference type="PROSITE" id="PS50048"/>
    </source>
</evidence>
<feature type="domain" description="Zn(2)-C6 fungal-type" evidence="8">
    <location>
        <begin position="96"/>
        <end position="125"/>
    </location>
</feature>
<dbReference type="GO" id="GO:0008270">
    <property type="term" value="F:zinc ion binding"/>
    <property type="evidence" value="ECO:0007669"/>
    <property type="project" value="InterPro"/>
</dbReference>
<keyword evidence="5" id="KW-0804">Transcription</keyword>
<reference evidence="9" key="1">
    <citation type="journal article" date="2019" name="Beilstein J. Org. Chem.">
        <title>Nanangenines: drimane sesquiterpenoids as the dominant metabolite cohort of a novel Australian fungus, Aspergillus nanangensis.</title>
        <authorList>
            <person name="Lacey H.J."/>
            <person name="Gilchrist C.L.M."/>
            <person name="Crombie A."/>
            <person name="Kalaitzis J.A."/>
            <person name="Vuong D."/>
            <person name="Rutledge P.J."/>
            <person name="Turner P."/>
            <person name="Pitt J.I."/>
            <person name="Lacey E."/>
            <person name="Chooi Y.H."/>
            <person name="Piggott A.M."/>
        </authorList>
    </citation>
    <scope>NUCLEOTIDE SEQUENCE</scope>
    <source>
        <strain evidence="9">MST-FP2251</strain>
    </source>
</reference>
<dbReference type="InterPro" id="IPR001138">
    <property type="entry name" value="Zn2Cys6_DnaBD"/>
</dbReference>
<keyword evidence="6" id="KW-0539">Nucleus</keyword>
<keyword evidence="2" id="KW-0862">Zinc</keyword>
<evidence type="ECO:0000256" key="6">
    <source>
        <dbReference type="ARBA" id="ARBA00023242"/>
    </source>
</evidence>
<comment type="caution">
    <text evidence="9">The sequence shown here is derived from an EMBL/GenBank/DDBJ whole genome shotgun (WGS) entry which is preliminary data.</text>
</comment>
<dbReference type="GO" id="GO:0006351">
    <property type="term" value="P:DNA-templated transcription"/>
    <property type="evidence" value="ECO:0007669"/>
    <property type="project" value="InterPro"/>
</dbReference>
<keyword evidence="1" id="KW-0479">Metal-binding</keyword>
<dbReference type="GO" id="GO:0003677">
    <property type="term" value="F:DNA binding"/>
    <property type="evidence" value="ECO:0007669"/>
    <property type="project" value="UniProtKB-KW"/>
</dbReference>
<dbReference type="CDD" id="cd12148">
    <property type="entry name" value="fungal_TF_MHR"/>
    <property type="match status" value="1"/>
</dbReference>
<evidence type="ECO:0000256" key="5">
    <source>
        <dbReference type="ARBA" id="ARBA00023163"/>
    </source>
</evidence>
<dbReference type="PROSITE" id="PS50048">
    <property type="entry name" value="ZN2_CY6_FUNGAL_2"/>
    <property type="match status" value="1"/>
</dbReference>